<keyword evidence="1" id="KW-0433">Leucine-rich repeat</keyword>
<dbReference type="InterPro" id="IPR050333">
    <property type="entry name" value="SLRP"/>
</dbReference>
<sequence length="441" mass="50017">MRSSLLNLLLCIFLQKLSYSEKITFENVTVLWRLGYKVEKTVATSENLKKIIPDEEQVSVEITGNIPILYENSVLDIPNLNRLELFGVGLEEIKPGAFGNLPLLETLLLSWNNLTQIKTDTFVNLNISYVDLSYNSIILLEPGAFKNFNAHHLKLNNNKLTKFPSGVFDNVTLEILSLCGNFLHTIAPKALSTLSLKILSLYDNKFDEIDPEVFDVQELKSLDLDFNSIKLLRPGDLKNLPELNVLRLVDNKLEEIPEGVFNATKLTYLDLSANKIAKIGSKALDDMSKLQILHIDFNNLTLWDNNWLSGVSPPVSISVSFNQITEIPDEAFKNYPHVGRIDLHRNYIGRISAKAFDKLEHVDYLDLTYNQIDNWNPDLLGDVTVGTLDLTGNKLECVEGDLKTIFKNVEYTILRENPWSEECVKKVEEFIHNQQDSTGGF</sequence>
<protein>
    <submittedName>
        <fullName evidence="4">Uncharacterized protein</fullName>
    </submittedName>
</protein>
<dbReference type="Pfam" id="PF13306">
    <property type="entry name" value="LRR_5"/>
    <property type="match status" value="1"/>
</dbReference>
<organism evidence="4 5">
    <name type="scientific">Zophobas morio</name>
    <dbReference type="NCBI Taxonomy" id="2755281"/>
    <lineage>
        <taxon>Eukaryota</taxon>
        <taxon>Metazoa</taxon>
        <taxon>Ecdysozoa</taxon>
        <taxon>Arthropoda</taxon>
        <taxon>Hexapoda</taxon>
        <taxon>Insecta</taxon>
        <taxon>Pterygota</taxon>
        <taxon>Neoptera</taxon>
        <taxon>Endopterygota</taxon>
        <taxon>Coleoptera</taxon>
        <taxon>Polyphaga</taxon>
        <taxon>Cucujiformia</taxon>
        <taxon>Tenebrionidae</taxon>
        <taxon>Zophobas</taxon>
    </lineage>
</organism>
<evidence type="ECO:0000256" key="1">
    <source>
        <dbReference type="ARBA" id="ARBA00022614"/>
    </source>
</evidence>
<gene>
    <name evidence="4" type="ORF">Zmor_015951</name>
</gene>
<keyword evidence="2" id="KW-0677">Repeat</keyword>
<accession>A0AA38IN29</accession>
<dbReference type="InterPro" id="IPR003591">
    <property type="entry name" value="Leu-rich_rpt_typical-subtyp"/>
</dbReference>
<dbReference type="PANTHER" id="PTHR45712:SF22">
    <property type="entry name" value="INSULIN-LIKE GROWTH FACTOR-BINDING PROTEIN COMPLEX ACID LABILE SUBUNIT"/>
    <property type="match status" value="1"/>
</dbReference>
<dbReference type="InterPro" id="IPR001611">
    <property type="entry name" value="Leu-rich_rpt"/>
</dbReference>
<feature type="chain" id="PRO_5041239007" evidence="3">
    <location>
        <begin position="21"/>
        <end position="441"/>
    </location>
</feature>
<feature type="signal peptide" evidence="3">
    <location>
        <begin position="1"/>
        <end position="20"/>
    </location>
</feature>
<dbReference type="PANTHER" id="PTHR45712">
    <property type="entry name" value="AGAP008170-PA"/>
    <property type="match status" value="1"/>
</dbReference>
<dbReference type="AlphaFoldDB" id="A0AA38IN29"/>
<evidence type="ECO:0000256" key="3">
    <source>
        <dbReference type="SAM" id="SignalP"/>
    </source>
</evidence>
<dbReference type="InterPro" id="IPR026906">
    <property type="entry name" value="LRR_5"/>
</dbReference>
<dbReference type="Gene3D" id="3.80.10.10">
    <property type="entry name" value="Ribonuclease Inhibitor"/>
    <property type="match status" value="3"/>
</dbReference>
<dbReference type="InterPro" id="IPR032675">
    <property type="entry name" value="LRR_dom_sf"/>
</dbReference>
<reference evidence="4" key="1">
    <citation type="journal article" date="2023" name="G3 (Bethesda)">
        <title>Whole genome assemblies of Zophobas morio and Tenebrio molitor.</title>
        <authorList>
            <person name="Kaur S."/>
            <person name="Stinson S.A."/>
            <person name="diCenzo G.C."/>
        </authorList>
    </citation>
    <scope>NUCLEOTIDE SEQUENCE</scope>
    <source>
        <strain evidence="4">QUZm001</strain>
    </source>
</reference>
<dbReference type="SUPFAM" id="SSF52058">
    <property type="entry name" value="L domain-like"/>
    <property type="match status" value="1"/>
</dbReference>
<name>A0AA38IN29_9CUCU</name>
<dbReference type="Proteomes" id="UP001168821">
    <property type="component" value="Unassembled WGS sequence"/>
</dbReference>
<comment type="caution">
    <text evidence="4">The sequence shown here is derived from an EMBL/GenBank/DDBJ whole genome shotgun (WGS) entry which is preliminary data.</text>
</comment>
<keyword evidence="3" id="KW-0732">Signal</keyword>
<dbReference type="EMBL" id="JALNTZ010000004">
    <property type="protein sequence ID" value="KAJ3656906.1"/>
    <property type="molecule type" value="Genomic_DNA"/>
</dbReference>
<evidence type="ECO:0000313" key="4">
    <source>
        <dbReference type="EMBL" id="KAJ3656906.1"/>
    </source>
</evidence>
<dbReference type="PROSITE" id="PS51450">
    <property type="entry name" value="LRR"/>
    <property type="match status" value="1"/>
</dbReference>
<dbReference type="SMART" id="SM00369">
    <property type="entry name" value="LRR_TYP"/>
    <property type="match status" value="9"/>
</dbReference>
<keyword evidence="5" id="KW-1185">Reference proteome</keyword>
<proteinExistence type="predicted"/>
<evidence type="ECO:0000313" key="5">
    <source>
        <dbReference type="Proteomes" id="UP001168821"/>
    </source>
</evidence>
<evidence type="ECO:0000256" key="2">
    <source>
        <dbReference type="ARBA" id="ARBA00022737"/>
    </source>
</evidence>
<dbReference type="Pfam" id="PF13855">
    <property type="entry name" value="LRR_8"/>
    <property type="match status" value="3"/>
</dbReference>